<dbReference type="EMBL" id="REFH01000010">
    <property type="protein sequence ID" value="RMA75085.1"/>
    <property type="molecule type" value="Genomic_DNA"/>
</dbReference>
<sequence length="297" mass="33299">MKQIHKILLLTAVVLVSGIFIYASTYTVKDKSAAVENESPFPSKLDFAGENTPLQLDDVRERFDRELLVNVNLHASTILAIKRAHRAFPIIEPILKKNGIPDDFKYLAVIESGLVNAVSSAGARGIWQFMPETAKEHGMEVNDNVDQRYDLAKSTQAACSYLLNAKAKLGSWTLAAASYNGGMVGVNKKIAIQKVSNYYDLLLTEETYRYVFRILALKEIMNNPVKYGYTIAKDEMYSGLPTRKIEVDSSISDLADFAKAQGINYKILKIHNPWLRETKLINAEGKKYQIEIPVKGY</sequence>
<keyword evidence="4" id="KW-1185">Reference proteome</keyword>
<evidence type="ECO:0000313" key="4">
    <source>
        <dbReference type="Proteomes" id="UP000280368"/>
    </source>
</evidence>
<comment type="similarity">
    <text evidence="1">Belongs to the transglycosylase Slt family.</text>
</comment>
<dbReference type="CDD" id="cd16894">
    <property type="entry name" value="MltD-like"/>
    <property type="match status" value="1"/>
</dbReference>
<dbReference type="Pfam" id="PF01464">
    <property type="entry name" value="SLT"/>
    <property type="match status" value="1"/>
</dbReference>
<dbReference type="PANTHER" id="PTHR37423">
    <property type="entry name" value="SOLUBLE LYTIC MUREIN TRANSGLYCOSYLASE-RELATED"/>
    <property type="match status" value="1"/>
</dbReference>
<protein>
    <submittedName>
        <fullName evidence="3">Transglycosylase-like protein with SLT domain</fullName>
    </submittedName>
</protein>
<evidence type="ECO:0000256" key="1">
    <source>
        <dbReference type="ARBA" id="ARBA00007734"/>
    </source>
</evidence>
<dbReference type="Gene3D" id="1.10.530.10">
    <property type="match status" value="1"/>
</dbReference>
<dbReference type="AlphaFoldDB" id="A0A3L9ZXF3"/>
<proteinExistence type="inferred from homology"/>
<comment type="caution">
    <text evidence="3">The sequence shown here is derived from an EMBL/GenBank/DDBJ whole genome shotgun (WGS) entry which is preliminary data.</text>
</comment>
<gene>
    <name evidence="3" type="ORF">BC961_2436</name>
</gene>
<dbReference type="InterPro" id="IPR023346">
    <property type="entry name" value="Lysozyme-like_dom_sf"/>
</dbReference>
<accession>A0A3L9ZXF3</accession>
<dbReference type="InterPro" id="IPR008258">
    <property type="entry name" value="Transglycosylase_SLT_dom_1"/>
</dbReference>
<organism evidence="3 4">
    <name type="scientific">Flavobacterium weaverense</name>
    <dbReference type="NCBI Taxonomy" id="271156"/>
    <lineage>
        <taxon>Bacteria</taxon>
        <taxon>Pseudomonadati</taxon>
        <taxon>Bacteroidota</taxon>
        <taxon>Flavobacteriia</taxon>
        <taxon>Flavobacteriales</taxon>
        <taxon>Flavobacteriaceae</taxon>
        <taxon>Flavobacterium</taxon>
    </lineage>
</organism>
<dbReference type="SUPFAM" id="SSF53955">
    <property type="entry name" value="Lysozyme-like"/>
    <property type="match status" value="1"/>
</dbReference>
<dbReference type="OrthoDB" id="9815002at2"/>
<name>A0A3L9ZXF3_9FLAO</name>
<dbReference type="PANTHER" id="PTHR37423:SF2">
    <property type="entry name" value="MEMBRANE-BOUND LYTIC MUREIN TRANSGLYCOSYLASE C"/>
    <property type="match status" value="1"/>
</dbReference>
<feature type="domain" description="Transglycosylase SLT" evidence="2">
    <location>
        <begin position="90"/>
        <end position="197"/>
    </location>
</feature>
<dbReference type="Proteomes" id="UP000280368">
    <property type="component" value="Unassembled WGS sequence"/>
</dbReference>
<evidence type="ECO:0000259" key="2">
    <source>
        <dbReference type="Pfam" id="PF01464"/>
    </source>
</evidence>
<reference evidence="3 4" key="1">
    <citation type="submission" date="2018-10" db="EMBL/GenBank/DDBJ databases">
        <title>Genomic Encyclopedia of Archaeal and Bacterial Type Strains, Phase II (KMG-II): from individual species to whole genera.</title>
        <authorList>
            <person name="Goeker M."/>
        </authorList>
    </citation>
    <scope>NUCLEOTIDE SEQUENCE [LARGE SCALE GENOMIC DNA]</scope>
    <source>
        <strain evidence="3 4">DSM 19727</strain>
    </source>
</reference>
<evidence type="ECO:0000313" key="3">
    <source>
        <dbReference type="EMBL" id="RMA75085.1"/>
    </source>
</evidence>